<evidence type="ECO:0000313" key="2">
    <source>
        <dbReference type="EMBL" id="JAC39131.1"/>
    </source>
</evidence>
<reference evidence="2" key="1">
    <citation type="journal article" date="2014" name="BMC Genomics">
        <title>Characterizing the developmental transcriptome of the oriental fruit fly, Bactrocera dorsalis (Diptera: Tephritidae) through comparative genomic analysis with Drosophila melanogaster utilizing modENCODE datasets.</title>
        <authorList>
            <person name="Geib S.M."/>
            <person name="Calla B."/>
            <person name="Hall B."/>
            <person name="Hou S."/>
            <person name="Manoukis N.C."/>
        </authorList>
    </citation>
    <scope>NUCLEOTIDE SEQUENCE</scope>
    <source>
        <strain evidence="2">Punador</strain>
    </source>
</reference>
<evidence type="ECO:0000256" key="1">
    <source>
        <dbReference type="SAM" id="MobiDB-lite"/>
    </source>
</evidence>
<protein>
    <submittedName>
        <fullName evidence="2">Uncharacterized protein</fullName>
    </submittedName>
</protein>
<feature type="compositionally biased region" description="Pro residues" evidence="1">
    <location>
        <begin position="99"/>
        <end position="117"/>
    </location>
</feature>
<sequence>MFFASWFCYSHIYIYIDTYVYIYSRFLSGSHHSAFCFISISSHPHTPFFLGIYFNQFLLSKPMGMRCDERFIYEPDDGLDCPPLPLRPPSVRDGGALPRPLPVPPPPLPPPLPRGPR</sequence>
<accession>A0A034V739</accession>
<proteinExistence type="predicted"/>
<dbReference type="EMBL" id="GAKP01019821">
    <property type="protein sequence ID" value="JAC39131.1"/>
    <property type="molecule type" value="Transcribed_RNA"/>
</dbReference>
<name>A0A034V739_BACDO</name>
<organism evidence="2">
    <name type="scientific">Bactrocera dorsalis</name>
    <name type="common">Oriental fruit fly</name>
    <name type="synonym">Dacus dorsalis</name>
    <dbReference type="NCBI Taxonomy" id="27457"/>
    <lineage>
        <taxon>Eukaryota</taxon>
        <taxon>Metazoa</taxon>
        <taxon>Ecdysozoa</taxon>
        <taxon>Arthropoda</taxon>
        <taxon>Hexapoda</taxon>
        <taxon>Insecta</taxon>
        <taxon>Pterygota</taxon>
        <taxon>Neoptera</taxon>
        <taxon>Endopterygota</taxon>
        <taxon>Diptera</taxon>
        <taxon>Brachycera</taxon>
        <taxon>Muscomorpha</taxon>
        <taxon>Tephritoidea</taxon>
        <taxon>Tephritidae</taxon>
        <taxon>Bactrocera</taxon>
        <taxon>Bactrocera</taxon>
    </lineage>
</organism>
<feature type="region of interest" description="Disordered" evidence="1">
    <location>
        <begin position="77"/>
        <end position="117"/>
    </location>
</feature>
<dbReference type="EMBL" id="GAKP01019819">
    <property type="protein sequence ID" value="JAC39133.1"/>
    <property type="molecule type" value="Transcribed_RNA"/>
</dbReference>
<dbReference type="AlphaFoldDB" id="A0A034V739"/>